<keyword evidence="3 7" id="KW-1003">Cell membrane</keyword>
<reference evidence="11" key="1">
    <citation type="submission" date="2021-02" db="EMBL/GenBank/DDBJ databases">
        <title>Skermanella TT6 skin isolate.</title>
        <authorList>
            <person name="Lee K."/>
            <person name="Ganzorig M."/>
        </authorList>
    </citation>
    <scope>NUCLEOTIDE SEQUENCE</scope>
    <source>
        <strain evidence="11">TT6</strain>
    </source>
</reference>
<dbReference type="EMBL" id="CP067420">
    <property type="protein sequence ID" value="QQP91810.1"/>
    <property type="molecule type" value="Genomic_DNA"/>
</dbReference>
<gene>
    <name evidence="7" type="primary">dabB</name>
    <name evidence="11" type="ORF">IGS68_11650</name>
</gene>
<evidence type="ECO:0000256" key="1">
    <source>
        <dbReference type="ARBA" id="ARBA00004127"/>
    </source>
</evidence>
<dbReference type="InterPro" id="IPR046396">
    <property type="entry name" value="Transporter_DabB"/>
</dbReference>
<keyword evidence="4 7" id="KW-0812">Transmembrane</keyword>
<name>A0ABX7BBN7_9PROT</name>
<keyword evidence="5 7" id="KW-1133">Transmembrane helix</keyword>
<keyword evidence="6 7" id="KW-0472">Membrane</keyword>
<comment type="similarity">
    <text evidence="7">Belongs to the inorganic carbon transporter (TC 9.A.2) DabB family.</text>
</comment>
<protein>
    <recommendedName>
        <fullName evidence="7">Probable inorganic carbon transporter subunit DabB</fullName>
    </recommendedName>
</protein>
<accession>A0ABX7BBN7</accession>
<feature type="transmembrane region" description="Helical" evidence="7">
    <location>
        <begin position="475"/>
        <end position="495"/>
    </location>
</feature>
<dbReference type="PANTHER" id="PTHR42829:SF1">
    <property type="entry name" value="INORGANIC CARBON TRANSPORTER SUBUNIT DABB-RELATED"/>
    <property type="match status" value="1"/>
</dbReference>
<evidence type="ECO:0000256" key="2">
    <source>
        <dbReference type="ARBA" id="ARBA00022448"/>
    </source>
</evidence>
<organism evidence="11 12">
    <name type="scientific">Skermanella cutis</name>
    <dbReference type="NCBI Taxonomy" id="2775420"/>
    <lineage>
        <taxon>Bacteria</taxon>
        <taxon>Pseudomonadati</taxon>
        <taxon>Pseudomonadota</taxon>
        <taxon>Alphaproteobacteria</taxon>
        <taxon>Rhodospirillales</taxon>
        <taxon>Azospirillaceae</taxon>
        <taxon>Skermanella</taxon>
    </lineage>
</organism>
<dbReference type="PRINTS" id="PR01434">
    <property type="entry name" value="NADHDHGNASE5"/>
</dbReference>
<feature type="transmembrane region" description="Helical" evidence="7">
    <location>
        <begin position="437"/>
        <end position="455"/>
    </location>
</feature>
<dbReference type="NCBIfam" id="NF006029">
    <property type="entry name" value="PRK08168.1"/>
    <property type="match status" value="1"/>
</dbReference>
<dbReference type="RefSeq" id="WP_201080113.1">
    <property type="nucleotide sequence ID" value="NZ_CP067420.1"/>
</dbReference>
<comment type="subunit">
    <text evidence="7">Forms a complex with DabA.</text>
</comment>
<dbReference type="InterPro" id="IPR001750">
    <property type="entry name" value="ND/Mrp_TM"/>
</dbReference>
<proteinExistence type="inferred from homology"/>
<evidence type="ECO:0000259" key="9">
    <source>
        <dbReference type="Pfam" id="PF00361"/>
    </source>
</evidence>
<feature type="transmembrane region" description="Helical" evidence="7">
    <location>
        <begin position="287"/>
        <end position="309"/>
    </location>
</feature>
<dbReference type="InterPro" id="IPR001516">
    <property type="entry name" value="Proton_antipo_N"/>
</dbReference>
<feature type="transmembrane region" description="Helical" evidence="7">
    <location>
        <begin position="321"/>
        <end position="342"/>
    </location>
</feature>
<dbReference type="Pfam" id="PF00662">
    <property type="entry name" value="Proton_antipo_N"/>
    <property type="match status" value="1"/>
</dbReference>
<feature type="domain" description="NADH:quinone oxidoreductase/Mrp antiporter transmembrane" evidence="9">
    <location>
        <begin position="134"/>
        <end position="388"/>
    </location>
</feature>
<feature type="domain" description="NADH-Ubiquinone oxidoreductase (complex I) chain 5 N-terminal" evidence="10">
    <location>
        <begin position="76"/>
        <end position="118"/>
    </location>
</feature>
<feature type="transmembrane region" description="Helical" evidence="7">
    <location>
        <begin position="180"/>
        <end position="203"/>
    </location>
</feature>
<evidence type="ECO:0000256" key="7">
    <source>
        <dbReference type="HAMAP-Rule" id="MF_00862"/>
    </source>
</evidence>
<feature type="transmembrane region" description="Helical" evidence="7">
    <location>
        <begin position="406"/>
        <end position="425"/>
    </location>
</feature>
<evidence type="ECO:0000313" key="12">
    <source>
        <dbReference type="Proteomes" id="UP000595197"/>
    </source>
</evidence>
<dbReference type="HAMAP" id="MF_00862">
    <property type="entry name" value="DabB"/>
    <property type="match status" value="1"/>
</dbReference>
<dbReference type="Pfam" id="PF00361">
    <property type="entry name" value="Proton_antipo_M"/>
    <property type="match status" value="1"/>
</dbReference>
<evidence type="ECO:0000259" key="10">
    <source>
        <dbReference type="Pfam" id="PF00662"/>
    </source>
</evidence>
<evidence type="ECO:0000256" key="8">
    <source>
        <dbReference type="RuleBase" id="RU000320"/>
    </source>
</evidence>
<evidence type="ECO:0000256" key="5">
    <source>
        <dbReference type="ARBA" id="ARBA00022989"/>
    </source>
</evidence>
<dbReference type="InterPro" id="IPR003945">
    <property type="entry name" value="NU5C-like"/>
</dbReference>
<dbReference type="PANTHER" id="PTHR42829">
    <property type="entry name" value="NADH-UBIQUINONE OXIDOREDUCTASE CHAIN 5"/>
    <property type="match status" value="1"/>
</dbReference>
<evidence type="ECO:0000256" key="4">
    <source>
        <dbReference type="ARBA" id="ARBA00022692"/>
    </source>
</evidence>
<feature type="transmembrane region" description="Helical" evidence="7">
    <location>
        <begin position="215"/>
        <end position="234"/>
    </location>
</feature>
<keyword evidence="2 7" id="KW-0813">Transport</keyword>
<feature type="transmembrane region" description="Helical" evidence="7">
    <location>
        <begin position="255"/>
        <end position="275"/>
    </location>
</feature>
<dbReference type="Proteomes" id="UP000595197">
    <property type="component" value="Chromosome"/>
</dbReference>
<feature type="transmembrane region" description="Helical" evidence="7">
    <location>
        <begin position="377"/>
        <end position="400"/>
    </location>
</feature>
<feature type="transmembrane region" description="Helical" evidence="7">
    <location>
        <begin position="117"/>
        <end position="145"/>
    </location>
</feature>
<feature type="transmembrane region" description="Helical" evidence="7">
    <location>
        <begin position="78"/>
        <end position="105"/>
    </location>
</feature>
<keyword evidence="12" id="KW-1185">Reference proteome</keyword>
<evidence type="ECO:0000256" key="6">
    <source>
        <dbReference type="ARBA" id="ARBA00023136"/>
    </source>
</evidence>
<evidence type="ECO:0000256" key="3">
    <source>
        <dbReference type="ARBA" id="ARBA00022475"/>
    </source>
</evidence>
<evidence type="ECO:0000313" key="11">
    <source>
        <dbReference type="EMBL" id="QQP91810.1"/>
    </source>
</evidence>
<feature type="transmembrane region" description="Helical" evidence="7">
    <location>
        <begin position="43"/>
        <end position="66"/>
    </location>
</feature>
<comment type="subcellular location">
    <subcellularLocation>
        <location evidence="7">Cell membrane</location>
        <topology evidence="7">Multi-pass membrane protein</topology>
    </subcellularLocation>
    <subcellularLocation>
        <location evidence="1">Endomembrane system</location>
        <topology evidence="1">Multi-pass membrane protein</topology>
    </subcellularLocation>
    <subcellularLocation>
        <location evidence="8">Membrane</location>
        <topology evidence="8">Multi-pass membrane protein</topology>
    </subcellularLocation>
</comment>
<comment type="function">
    <text evidence="7">Part of an energy-coupled inorganic carbon pump.</text>
</comment>
<sequence>MHTSLLWLCAAGPLLLIAVAMPSLSSPAPSSDRTRRSTAGPAFAASLAALAVALAAAAAWAVHGTLRTGTFGIGGVGFGIYLDGLTAVMLVLVAFVGAVVIRYSARYLDGDPNHARFMGWLALTLAAVLLLIVSGNLFQFALAWVGTSVGLHRLLVFYAERPAAVLAARKKFLASRIGDVCLIGAMVLIHQVFGSLDYAGIFAGADALRASGTDAVHSAPVHGIALLLVVAALLKSAQFPLHGWLTEVMETPTPVSALLHAGIINAGGFLVLRLADVISLSMPSLHLLAVVGGLTALFGSVVMLTQTSVKVSLAYSTIAQMGFMMLQCGLGAYSAALLHIVAHSLYKAHAFLSSGSVIDIARASWSPSPGGRLHPARMTMAVAAVLATVLVIGTLSGASLAEKPGVFALGAIMLFGLVHLIAGAIDERPTGYVIGRAAALAVLVATAYFALQVGAERLLAGSLPAVQGPGSPLDYAIVAAVVLGFGALTVFQNLMPRHAGEPRWQALHVHIANGFYVNTIANRLVLRLWPSLPPGRSASQAATSMNGAHR</sequence>